<keyword evidence="3 5" id="KW-0808">Transferase</keyword>
<dbReference type="Gene3D" id="3.40.50.2000">
    <property type="entry name" value="Glycogen Phosphorylase B"/>
    <property type="match status" value="1"/>
</dbReference>
<feature type="domain" description="Diacylglycerol glucosyltransferase N-terminal" evidence="4">
    <location>
        <begin position="61"/>
        <end position="202"/>
    </location>
</feature>
<comment type="caution">
    <text evidence="5">The sequence shown here is derived from an EMBL/GenBank/DDBJ whole genome shotgun (WGS) entry which is preliminary data.</text>
</comment>
<dbReference type="AlphaFoldDB" id="A0A7C1XHL6"/>
<evidence type="ECO:0000256" key="3">
    <source>
        <dbReference type="ARBA" id="ARBA00022679"/>
    </source>
</evidence>
<organism evidence="5">
    <name type="scientific">Thermomicrobium roseum</name>
    <dbReference type="NCBI Taxonomy" id="500"/>
    <lineage>
        <taxon>Bacteria</taxon>
        <taxon>Pseudomonadati</taxon>
        <taxon>Thermomicrobiota</taxon>
        <taxon>Thermomicrobia</taxon>
        <taxon>Thermomicrobiales</taxon>
        <taxon>Thermomicrobiaceae</taxon>
        <taxon>Thermomicrobium</taxon>
    </lineage>
</organism>
<dbReference type="PANTHER" id="PTHR43025:SF3">
    <property type="entry name" value="MONOGALACTOSYLDIACYLGLYCEROL SYNTHASE 1, CHLOROPLASTIC"/>
    <property type="match status" value="1"/>
</dbReference>
<evidence type="ECO:0000256" key="1">
    <source>
        <dbReference type="ARBA" id="ARBA00006962"/>
    </source>
</evidence>
<sequence>MLAMVLEELMLLMGAAGVLAASGATRLRQHHRALRRMAATLQLSGQGPRVLILSASIGGGHNAAAAVLRAELEQAGYSVAVLDGFASATPLLSRYFAWSYPVQLRYTPWLYDWEFWSSHRRLFAKMWRRIYATMSGEAFRTLVELLQPQLVISTYPLVTQALGVLRRKGILQIPAVAVITDYGVHRLWTAPGIDLHLVPSRVSAAQIDEATGSVRIMRPLVRAAFLEPRDRELLRQRYGFAPKEFVALIVAGAWGIGRVELIVRDVVACGVRTVVVCGRNRELATRLQREYAGHPAVWILGWTDELPELMAAADCLVQNAGGLTCLEAIASRLPIIMYRPITGHGVFNALTMERAGVARWIRSSAELRDVLSRAANGSVPLPVPRIDEEAVPAIAAILELLDGHTQHSRPTVGQSEMVLSGEKHVMLGSDGHRW</sequence>
<protein>
    <submittedName>
        <fullName evidence="5">UDP-N-acetylglucosamine--LPS N-acetylglucosamine transferase</fullName>
    </submittedName>
</protein>
<dbReference type="InterPro" id="IPR050519">
    <property type="entry name" value="Glycosyltransf_28_UgtP"/>
</dbReference>
<evidence type="ECO:0000313" key="5">
    <source>
        <dbReference type="EMBL" id="HEF64349.1"/>
    </source>
</evidence>
<comment type="similarity">
    <text evidence="1">Belongs to the glycosyltransferase 28 family.</text>
</comment>
<dbReference type="EMBL" id="DSJL01000003">
    <property type="protein sequence ID" value="HEF64349.1"/>
    <property type="molecule type" value="Genomic_DNA"/>
</dbReference>
<dbReference type="PANTHER" id="PTHR43025">
    <property type="entry name" value="MONOGALACTOSYLDIACYLGLYCEROL SYNTHASE"/>
    <property type="match status" value="1"/>
</dbReference>
<dbReference type="SUPFAM" id="SSF53756">
    <property type="entry name" value="UDP-Glycosyltransferase/glycogen phosphorylase"/>
    <property type="match status" value="1"/>
</dbReference>
<gene>
    <name evidence="5" type="ORF">ENP47_01890</name>
</gene>
<dbReference type="GO" id="GO:0009247">
    <property type="term" value="P:glycolipid biosynthetic process"/>
    <property type="evidence" value="ECO:0007669"/>
    <property type="project" value="InterPro"/>
</dbReference>
<name>A0A7C1XHL6_THERO</name>
<evidence type="ECO:0000256" key="2">
    <source>
        <dbReference type="ARBA" id="ARBA00022676"/>
    </source>
</evidence>
<evidence type="ECO:0000259" key="4">
    <source>
        <dbReference type="Pfam" id="PF06925"/>
    </source>
</evidence>
<proteinExistence type="inferred from homology"/>
<dbReference type="GO" id="GO:0016758">
    <property type="term" value="F:hexosyltransferase activity"/>
    <property type="evidence" value="ECO:0007669"/>
    <property type="project" value="InterPro"/>
</dbReference>
<keyword evidence="2" id="KW-0328">Glycosyltransferase</keyword>
<dbReference type="GO" id="GO:0016020">
    <property type="term" value="C:membrane"/>
    <property type="evidence" value="ECO:0007669"/>
    <property type="project" value="GOC"/>
</dbReference>
<reference evidence="5" key="1">
    <citation type="journal article" date="2020" name="mSystems">
        <title>Genome- and Community-Level Interaction Insights into Carbon Utilization and Element Cycling Functions of Hydrothermarchaeota in Hydrothermal Sediment.</title>
        <authorList>
            <person name="Zhou Z."/>
            <person name="Liu Y."/>
            <person name="Xu W."/>
            <person name="Pan J."/>
            <person name="Luo Z.H."/>
            <person name="Li M."/>
        </authorList>
    </citation>
    <scope>NUCLEOTIDE SEQUENCE [LARGE SCALE GENOMIC DNA]</scope>
    <source>
        <strain evidence="5">SpSt-222</strain>
    </source>
</reference>
<accession>A0A7C1XHL6</accession>
<dbReference type="Pfam" id="PF06925">
    <property type="entry name" value="MGDG_synth"/>
    <property type="match status" value="1"/>
</dbReference>
<dbReference type="InterPro" id="IPR009695">
    <property type="entry name" value="Diacylglyc_glucosyltr_N"/>
</dbReference>